<dbReference type="Gene3D" id="3.40.50.1010">
    <property type="entry name" value="5'-nuclease"/>
    <property type="match status" value="1"/>
</dbReference>
<organism evidence="3 4">
    <name type="scientific">Streptomyces sannanensis</name>
    <dbReference type="NCBI Taxonomy" id="285536"/>
    <lineage>
        <taxon>Bacteria</taxon>
        <taxon>Bacillati</taxon>
        <taxon>Actinomycetota</taxon>
        <taxon>Actinomycetes</taxon>
        <taxon>Kitasatosporales</taxon>
        <taxon>Streptomycetaceae</taxon>
        <taxon>Streptomyces</taxon>
    </lineage>
</organism>
<comment type="caution">
    <text evidence="3">The sequence shown here is derived from an EMBL/GenBank/DDBJ whole genome shotgun (WGS) entry which is preliminary data.</text>
</comment>
<evidence type="ECO:0000259" key="2">
    <source>
        <dbReference type="Pfam" id="PF01936"/>
    </source>
</evidence>
<dbReference type="RefSeq" id="WP_345035528.1">
    <property type="nucleotide sequence ID" value="NZ_BAAAYL010000001.1"/>
</dbReference>
<keyword evidence="4" id="KW-1185">Reference proteome</keyword>
<gene>
    <name evidence="3" type="ORF">GCM10020367_16440</name>
</gene>
<feature type="domain" description="NYN" evidence="2">
    <location>
        <begin position="35"/>
        <end position="169"/>
    </location>
</feature>
<evidence type="ECO:0000256" key="1">
    <source>
        <dbReference type="SAM" id="MobiDB-lite"/>
    </source>
</evidence>
<dbReference type="Pfam" id="PF01936">
    <property type="entry name" value="NYN"/>
    <property type="match status" value="1"/>
</dbReference>
<proteinExistence type="predicted"/>
<evidence type="ECO:0000313" key="3">
    <source>
        <dbReference type="EMBL" id="GAA3370306.1"/>
    </source>
</evidence>
<feature type="region of interest" description="Disordered" evidence="1">
    <location>
        <begin position="214"/>
        <end position="284"/>
    </location>
</feature>
<dbReference type="EMBL" id="BAAAYL010000001">
    <property type="protein sequence ID" value="GAA3370306.1"/>
    <property type="molecule type" value="Genomic_DNA"/>
</dbReference>
<protein>
    <submittedName>
        <fullName evidence="3">NYN domain-containing protein</fullName>
    </submittedName>
</protein>
<feature type="compositionally biased region" description="Low complexity" evidence="1">
    <location>
        <begin position="226"/>
        <end position="240"/>
    </location>
</feature>
<dbReference type="InterPro" id="IPR021139">
    <property type="entry name" value="NYN"/>
</dbReference>
<dbReference type="Proteomes" id="UP001499990">
    <property type="component" value="Unassembled WGS sequence"/>
</dbReference>
<reference evidence="4" key="1">
    <citation type="journal article" date="2019" name="Int. J. Syst. Evol. Microbiol.">
        <title>The Global Catalogue of Microorganisms (GCM) 10K type strain sequencing project: providing services to taxonomists for standard genome sequencing and annotation.</title>
        <authorList>
            <consortium name="The Broad Institute Genomics Platform"/>
            <consortium name="The Broad Institute Genome Sequencing Center for Infectious Disease"/>
            <person name="Wu L."/>
            <person name="Ma J."/>
        </authorList>
    </citation>
    <scope>NUCLEOTIDE SEQUENCE [LARGE SCALE GENOMIC DNA]</scope>
    <source>
        <strain evidence="4">JCM 9651</strain>
    </source>
</reference>
<accession>A0ABP6S7S6</accession>
<evidence type="ECO:0000313" key="4">
    <source>
        <dbReference type="Proteomes" id="UP001499990"/>
    </source>
</evidence>
<name>A0ABP6S7S6_9ACTN</name>
<sequence>MERVDRCVVLVDAGYLLGAAASLLAGEPARSRITVDHAALIQGLRERAEADTERPLLRIYWFDGAPDRVPQPEHRRLRVMPRVTVRLGALTRSDGRWAQKGVDAAMHAELTELARNRACSDVVLVTGDGDLLPGLMSAKEHGVAVHLWAVQAADGDFNQSEDLVAEADERRVLDRAWISQAVRAKEFTVCAPPPAPRPEIAAILSAPLPESALASAERAAEEAEAARNGSDPAAAAASATEADRTPAGPKGVPTPKDLAALRGPGTQAPADRPPSSATLRWSSDRGWIERPAGALGEPSESASLPTLAQLTSAEQRWADREEDITTVGGDPYEVGQVFARRWMERLPDPAHVQKLSSMYPRIPHRIDGELLRYAARFGLLAHKDDQIDEHDRYAIRAGFWREIDVRAATQHTPAGD</sequence>